<keyword evidence="2" id="KW-1185">Reference proteome</keyword>
<comment type="caution">
    <text evidence="1">The sequence shown here is derived from an EMBL/GenBank/DDBJ whole genome shotgun (WGS) entry which is preliminary data.</text>
</comment>
<gene>
    <name evidence="1" type="ORF">NQ176_g5450</name>
</gene>
<dbReference type="EMBL" id="JANJQO010000692">
    <property type="protein sequence ID" value="KAJ2975568.1"/>
    <property type="molecule type" value="Genomic_DNA"/>
</dbReference>
<evidence type="ECO:0000313" key="1">
    <source>
        <dbReference type="EMBL" id="KAJ2975568.1"/>
    </source>
</evidence>
<proteinExistence type="predicted"/>
<sequence>MSTSELKRPGSEDKTDVEVRSGLTPRPTKSRSFYLSVISICLCVFISTVNDINFASAVPAIAASLNASTSQAYWCSTALLFSQCVAQPICGIFAEIFGRKPAILTALAIFALASVLAAPANNITWLITARAIEGLGAGSMNVCVNIIVVDLVPPRERAKWSGIVTLSGAFGLLAGVLSGSGSAQTSWRIIFYVNIAIAAVAFILIVFFLKLPHAQGRNLDKLRAADWSGMAILSGSVAGLIFGIISGGSLYPWTSARIIAPLLVGGVGIVVFVLFEQHIAGRHGLGQPFIPPRLFSSRTAASGYLLTLLHAMILWAVPFYLLYFIHVCASKSLIAASVLLLPALLVVAPSAAIAGIFISRLSHFKYFNFAGFVLLTGGSIGLSTLRASPTTGEIIGYQLLIGIGGGMLFPGRIVAVQAAQERMANGDESEVRMATSLVSFATSLGQAIGIAMGSTALQNAWDALVSKALTRGQLDSQHIIVGSQAAKATEIISEMPPSIRHVYQDIAALSVARVWYVCIGLGGLGIVAALLSRNLSLDEHETQLRPGDVESLDGAGVEHSNSGTPHDSLTDLENGAREKHLALETV</sequence>
<reference evidence="1" key="1">
    <citation type="submission" date="2022-08" db="EMBL/GenBank/DDBJ databases">
        <title>Genome Sequence of Lecanicillium fungicola.</title>
        <authorList>
            <person name="Buettner E."/>
        </authorList>
    </citation>
    <scope>NUCLEOTIDE SEQUENCE</scope>
    <source>
        <strain evidence="1">Babe33</strain>
    </source>
</reference>
<accession>A0ACC1N981</accession>
<evidence type="ECO:0000313" key="2">
    <source>
        <dbReference type="Proteomes" id="UP001143910"/>
    </source>
</evidence>
<protein>
    <submittedName>
        <fullName evidence="1">Uncharacterized protein</fullName>
    </submittedName>
</protein>
<name>A0ACC1N981_9HYPO</name>
<organism evidence="1 2">
    <name type="scientific">Zarea fungicola</name>
    <dbReference type="NCBI Taxonomy" id="93591"/>
    <lineage>
        <taxon>Eukaryota</taxon>
        <taxon>Fungi</taxon>
        <taxon>Dikarya</taxon>
        <taxon>Ascomycota</taxon>
        <taxon>Pezizomycotina</taxon>
        <taxon>Sordariomycetes</taxon>
        <taxon>Hypocreomycetidae</taxon>
        <taxon>Hypocreales</taxon>
        <taxon>Cordycipitaceae</taxon>
        <taxon>Zarea</taxon>
    </lineage>
</organism>
<dbReference type="Proteomes" id="UP001143910">
    <property type="component" value="Unassembled WGS sequence"/>
</dbReference>